<proteinExistence type="inferred from homology"/>
<evidence type="ECO:0000313" key="8">
    <source>
        <dbReference type="EMBL" id="OCO87716.1"/>
    </source>
</evidence>
<dbReference type="GeneID" id="98189221"/>
<keyword evidence="3" id="KW-0813">Transport</keyword>
<evidence type="ECO:0000256" key="5">
    <source>
        <dbReference type="ARBA" id="ARBA00022764"/>
    </source>
</evidence>
<reference evidence="11" key="3">
    <citation type="submission" date="2018-06" db="EMBL/GenBank/DDBJ databases">
        <title>Serratia marcescens genome sequencing and assembly.</title>
        <authorList>
            <person name="Martins R.C."/>
            <person name="Perdigao-Neto L.V."/>
            <person name="Costa S.F."/>
            <person name="Levin A.S.S."/>
        </authorList>
    </citation>
    <scope>NUCLEOTIDE SEQUENCE [LARGE SCALE GENOMIC DNA]</scope>
    <source>
        <strain evidence="11">1283</strain>
    </source>
</reference>
<feature type="chain" id="PRO_5013472625" evidence="6">
    <location>
        <begin position="22"/>
        <end position="262"/>
    </location>
</feature>
<evidence type="ECO:0000313" key="11">
    <source>
        <dbReference type="Proteomes" id="UP000247823"/>
    </source>
</evidence>
<name>A0A0U6MWP8_SERMA</name>
<reference evidence="10" key="1">
    <citation type="submission" date="2016-04" db="EMBL/GenBank/DDBJ databases">
        <authorList>
            <person name="Osei Sekyere J."/>
            <person name="Sivertsen A."/>
            <person name="Pedersen A.T."/>
            <person name="Sundsfjord A."/>
        </authorList>
    </citation>
    <scope>NUCLEOTIDE SEQUENCE [LARGE SCALE GENOMIC DNA]</scope>
    <source>
        <strain evidence="10">945174350</strain>
    </source>
</reference>
<sequence>MKTIKGLLLLLPLAASFPALSGEFSGKVIKLGIDPTFPPLEYKTPQGKLTGFGVDIAQALCDQMQAKCVWVESSWDGMIPGLQAKKFDAIASSMTITPQRRQQIAFSSKVSNAPARLVAHKGSNLQPTVASLKGKSVGVQQGSSQEAYANALWRPAGVNVVAYQSQQEVNEDLANGRLDASLLASVSASEFFKTPGGKDFAFIGAELTDSKYFGVGDGIGVRKDDTALLNAFNAALQAIRANGTYKKINDRYFDFDMYGAEQ</sequence>
<feature type="domain" description="Solute-binding protein family 3/N-terminal" evidence="7">
    <location>
        <begin position="28"/>
        <end position="256"/>
    </location>
</feature>
<comment type="caution">
    <text evidence="8">The sequence shown here is derived from an EMBL/GenBank/DDBJ whole genome shotgun (WGS) entry which is preliminary data.</text>
</comment>
<comment type="subcellular location">
    <subcellularLocation>
        <location evidence="1">Periplasm</location>
    </subcellularLocation>
</comment>
<dbReference type="NCBIfam" id="TIGR01096">
    <property type="entry name" value="3A0103s03R"/>
    <property type="match status" value="1"/>
</dbReference>
<keyword evidence="4 6" id="KW-0732">Signal</keyword>
<dbReference type="RefSeq" id="WP_038877877.1">
    <property type="nucleotide sequence ID" value="NZ_CABMHU010000150.1"/>
</dbReference>
<keyword evidence="11" id="KW-1185">Reference proteome</keyword>
<feature type="signal peptide" evidence="6">
    <location>
        <begin position="1"/>
        <end position="21"/>
    </location>
</feature>
<dbReference type="SUPFAM" id="SSF53850">
    <property type="entry name" value="Periplasmic binding protein-like II"/>
    <property type="match status" value="1"/>
</dbReference>
<evidence type="ECO:0000256" key="4">
    <source>
        <dbReference type="ARBA" id="ARBA00022729"/>
    </source>
</evidence>
<reference evidence="8" key="2">
    <citation type="journal article" date="2017" name="PLoS ONE">
        <title>Genomic and phenotypic characterisation of fluoroquinolone resistance mechanisms in Enterobacteriaceae in Durban, South Africa.</title>
        <authorList>
            <person name="Osei Sekyere J."/>
            <person name="Amoako D.G."/>
        </authorList>
    </citation>
    <scope>NUCLEOTIDE SEQUENCE</scope>
    <source>
        <strain evidence="8">945174350</strain>
    </source>
</reference>
<dbReference type="InterPro" id="IPR005768">
    <property type="entry name" value="Lys_Arg_Orn-bd"/>
</dbReference>
<dbReference type="CDD" id="cd13703">
    <property type="entry name" value="PBP2_HisJ_LAO"/>
    <property type="match status" value="1"/>
</dbReference>
<evidence type="ECO:0000313" key="10">
    <source>
        <dbReference type="Proteomes" id="UP000050489"/>
    </source>
</evidence>
<reference evidence="9 11" key="4">
    <citation type="submission" date="2018-06" db="EMBL/GenBank/DDBJ databases">
        <title>Serratia marcescens genome sequencing and assembly.</title>
        <authorList>
            <person name="Martins R.C.R."/>
            <person name="Perdigao-Neto L.V."/>
            <person name="Costa S.F."/>
            <person name="Levin A.S.S."/>
        </authorList>
    </citation>
    <scope>NUCLEOTIDE SEQUENCE [LARGE SCALE GENOMIC DNA]</scope>
    <source>
        <strain evidence="9 11">1283</strain>
    </source>
</reference>
<evidence type="ECO:0000313" key="9">
    <source>
        <dbReference type="EMBL" id="PYA55487.1"/>
    </source>
</evidence>
<dbReference type="PANTHER" id="PTHR35936:SF13">
    <property type="entry name" value="HISTIDINE-BINDING PERIPLASMIC PROTEIN"/>
    <property type="match status" value="1"/>
</dbReference>
<dbReference type="EMBL" id="QJQB01000573">
    <property type="protein sequence ID" value="PYA55487.1"/>
    <property type="molecule type" value="Genomic_DNA"/>
</dbReference>
<keyword evidence="5" id="KW-0574">Periplasm</keyword>
<accession>A0A0U6MWP8</accession>
<dbReference type="Proteomes" id="UP000050489">
    <property type="component" value="Unassembled WGS sequence"/>
</dbReference>
<dbReference type="EMBL" id="LJEX02000057">
    <property type="protein sequence ID" value="OCO87716.1"/>
    <property type="molecule type" value="Genomic_DNA"/>
</dbReference>
<reference evidence="9" key="5">
    <citation type="submission" date="2018-06" db="EMBL/GenBank/DDBJ databases">
        <authorList>
            <person name="Martins R.C."/>
            <person name="Perdigao-Neto L.V."/>
            <person name="Costa S.F."/>
            <person name="Levin A.S.S."/>
        </authorList>
    </citation>
    <scope>NUCLEOTIDE SEQUENCE</scope>
    <source>
        <strain evidence="9">1283</strain>
    </source>
</reference>
<evidence type="ECO:0000256" key="2">
    <source>
        <dbReference type="ARBA" id="ARBA00010333"/>
    </source>
</evidence>
<evidence type="ECO:0000259" key="7">
    <source>
        <dbReference type="SMART" id="SM00062"/>
    </source>
</evidence>
<evidence type="ECO:0000256" key="1">
    <source>
        <dbReference type="ARBA" id="ARBA00004418"/>
    </source>
</evidence>
<evidence type="ECO:0000256" key="6">
    <source>
        <dbReference type="SAM" id="SignalP"/>
    </source>
</evidence>
<dbReference type="GO" id="GO:0030288">
    <property type="term" value="C:outer membrane-bounded periplasmic space"/>
    <property type="evidence" value="ECO:0007669"/>
    <property type="project" value="InterPro"/>
</dbReference>
<gene>
    <name evidence="8" type="ORF">AN695_0212030</name>
    <name evidence="9" type="ORF">DMW51_25755</name>
</gene>
<comment type="similarity">
    <text evidence="2">Belongs to the bacterial solute-binding protein 3 family.</text>
</comment>
<dbReference type="SMART" id="SM00062">
    <property type="entry name" value="PBPb"/>
    <property type="match status" value="1"/>
</dbReference>
<organism evidence="8 10">
    <name type="scientific">Serratia marcescens</name>
    <dbReference type="NCBI Taxonomy" id="615"/>
    <lineage>
        <taxon>Bacteria</taxon>
        <taxon>Pseudomonadati</taxon>
        <taxon>Pseudomonadota</taxon>
        <taxon>Gammaproteobacteria</taxon>
        <taxon>Enterobacterales</taxon>
        <taxon>Yersiniaceae</taxon>
        <taxon>Serratia</taxon>
    </lineage>
</organism>
<dbReference type="InterPro" id="IPR001638">
    <property type="entry name" value="Solute-binding_3/MltF_N"/>
</dbReference>
<dbReference type="Pfam" id="PF00497">
    <property type="entry name" value="SBP_bac_3"/>
    <property type="match status" value="1"/>
</dbReference>
<dbReference type="PANTHER" id="PTHR35936">
    <property type="entry name" value="MEMBRANE-BOUND LYTIC MUREIN TRANSGLYCOSYLASE F"/>
    <property type="match status" value="1"/>
</dbReference>
<dbReference type="Gene3D" id="3.40.190.10">
    <property type="entry name" value="Periplasmic binding protein-like II"/>
    <property type="match status" value="2"/>
</dbReference>
<protein>
    <submittedName>
        <fullName evidence="8">ABC transporter substrate-binding protein</fullName>
    </submittedName>
</protein>
<evidence type="ECO:0000256" key="3">
    <source>
        <dbReference type="ARBA" id="ARBA00022448"/>
    </source>
</evidence>
<dbReference type="AlphaFoldDB" id="A0A0U6MWP8"/>
<dbReference type="Proteomes" id="UP000247823">
    <property type="component" value="Unassembled WGS sequence"/>
</dbReference>